<feature type="region of interest" description="Disordered" evidence="1">
    <location>
        <begin position="144"/>
        <end position="204"/>
    </location>
</feature>
<name>A0A9P9R7X0_FUSSL</name>
<evidence type="ECO:0000313" key="4">
    <source>
        <dbReference type="Proteomes" id="UP000736672"/>
    </source>
</evidence>
<keyword evidence="2" id="KW-0732">Signal</keyword>
<accession>A0A9P9R7X0</accession>
<keyword evidence="4" id="KW-1185">Reference proteome</keyword>
<dbReference type="Proteomes" id="UP000736672">
    <property type="component" value="Unassembled WGS sequence"/>
</dbReference>
<reference evidence="3" key="1">
    <citation type="journal article" date="2021" name="Nat. Commun.">
        <title>Genetic determinants of endophytism in the Arabidopsis root mycobiome.</title>
        <authorList>
            <person name="Mesny F."/>
            <person name="Miyauchi S."/>
            <person name="Thiergart T."/>
            <person name="Pickel B."/>
            <person name="Atanasova L."/>
            <person name="Karlsson M."/>
            <person name="Huettel B."/>
            <person name="Barry K.W."/>
            <person name="Haridas S."/>
            <person name="Chen C."/>
            <person name="Bauer D."/>
            <person name="Andreopoulos W."/>
            <person name="Pangilinan J."/>
            <person name="LaButti K."/>
            <person name="Riley R."/>
            <person name="Lipzen A."/>
            <person name="Clum A."/>
            <person name="Drula E."/>
            <person name="Henrissat B."/>
            <person name="Kohler A."/>
            <person name="Grigoriev I.V."/>
            <person name="Martin F.M."/>
            <person name="Hacquard S."/>
        </authorList>
    </citation>
    <scope>NUCLEOTIDE SEQUENCE</scope>
    <source>
        <strain evidence="3">FSSC 5 MPI-SDFR-AT-0091</strain>
    </source>
</reference>
<evidence type="ECO:0008006" key="5">
    <source>
        <dbReference type="Google" id="ProtNLM"/>
    </source>
</evidence>
<organism evidence="3 4">
    <name type="scientific">Fusarium solani</name>
    <name type="common">Filamentous fungus</name>
    <dbReference type="NCBI Taxonomy" id="169388"/>
    <lineage>
        <taxon>Eukaryota</taxon>
        <taxon>Fungi</taxon>
        <taxon>Dikarya</taxon>
        <taxon>Ascomycota</taxon>
        <taxon>Pezizomycotina</taxon>
        <taxon>Sordariomycetes</taxon>
        <taxon>Hypocreomycetidae</taxon>
        <taxon>Hypocreales</taxon>
        <taxon>Nectriaceae</taxon>
        <taxon>Fusarium</taxon>
        <taxon>Fusarium solani species complex</taxon>
    </lineage>
</organism>
<proteinExistence type="predicted"/>
<sequence>MYITQILLIITNGLLQAAAQTSTTSERPSGPISPYQTPCQRVLSSVTAKMTGAPAPDVAISEIAVSFAIGEYHNTQDPCQLPVVTGSTAELFSEWASSWTSWQSENIPGFREIWTACSKENLVGDIVPVGTNVCSKLAAAITEDDDKDKDKTETTSKSIQGGRSATESEETSTPTEETSTGTGAQSEATTTEEDSPGSRQTGSLGMVGMMAGVVVAGLY</sequence>
<evidence type="ECO:0000256" key="2">
    <source>
        <dbReference type="SAM" id="SignalP"/>
    </source>
</evidence>
<evidence type="ECO:0000313" key="3">
    <source>
        <dbReference type="EMBL" id="KAH7268613.1"/>
    </source>
</evidence>
<feature type="signal peptide" evidence="2">
    <location>
        <begin position="1"/>
        <end position="19"/>
    </location>
</feature>
<gene>
    <name evidence="3" type="ORF">B0J15DRAFT_486841</name>
</gene>
<evidence type="ECO:0000256" key="1">
    <source>
        <dbReference type="SAM" id="MobiDB-lite"/>
    </source>
</evidence>
<dbReference type="AlphaFoldDB" id="A0A9P9R7X0"/>
<protein>
    <recommendedName>
        <fullName evidence="5">Infection structure specific protein</fullName>
    </recommendedName>
</protein>
<comment type="caution">
    <text evidence="3">The sequence shown here is derived from an EMBL/GenBank/DDBJ whole genome shotgun (WGS) entry which is preliminary data.</text>
</comment>
<feature type="compositionally biased region" description="Low complexity" evidence="1">
    <location>
        <begin position="155"/>
        <end position="183"/>
    </location>
</feature>
<dbReference type="EMBL" id="JAGTJS010000005">
    <property type="protein sequence ID" value="KAH7268613.1"/>
    <property type="molecule type" value="Genomic_DNA"/>
</dbReference>
<dbReference type="OrthoDB" id="5104384at2759"/>
<feature type="chain" id="PRO_5040330553" description="Infection structure specific protein" evidence="2">
    <location>
        <begin position="20"/>
        <end position="219"/>
    </location>
</feature>